<gene>
    <name evidence="4" type="ORF">ANBU17_13730</name>
</gene>
<evidence type="ECO:0000313" key="5">
    <source>
        <dbReference type="Proteomes" id="UP000613208"/>
    </source>
</evidence>
<dbReference type="Pfam" id="PF13420">
    <property type="entry name" value="Acetyltransf_4"/>
    <property type="match status" value="1"/>
</dbReference>
<dbReference type="EMBL" id="BLYI01000027">
    <property type="protein sequence ID" value="GFO85026.1"/>
    <property type="molecule type" value="Genomic_DNA"/>
</dbReference>
<keyword evidence="1" id="KW-0808">Transferase</keyword>
<dbReference type="InterPro" id="IPR000182">
    <property type="entry name" value="GNAT_dom"/>
</dbReference>
<dbReference type="RefSeq" id="WP_201310724.1">
    <property type="nucleotide sequence ID" value="NZ_BLYI01000027.1"/>
</dbReference>
<organism evidence="4 5">
    <name type="scientific">Anaerostipes butyraticus</name>
    <dbReference type="NCBI Taxonomy" id="645466"/>
    <lineage>
        <taxon>Bacteria</taxon>
        <taxon>Bacillati</taxon>
        <taxon>Bacillota</taxon>
        <taxon>Clostridia</taxon>
        <taxon>Lachnospirales</taxon>
        <taxon>Lachnospiraceae</taxon>
        <taxon>Anaerostipes</taxon>
    </lineage>
</organism>
<reference evidence="4" key="1">
    <citation type="submission" date="2020-06" db="EMBL/GenBank/DDBJ databases">
        <title>Characterization of fructooligosaccharide metabolism and fructooligosaccharide-degrading enzymes in human commensal butyrate producers.</title>
        <authorList>
            <person name="Tanno H."/>
            <person name="Fujii T."/>
            <person name="Hirano K."/>
            <person name="Maeno S."/>
            <person name="Tonozuka T."/>
            <person name="Sakamoto M."/>
            <person name="Ohkuma M."/>
            <person name="Tochio T."/>
            <person name="Endo A."/>
        </authorList>
    </citation>
    <scope>NUCLEOTIDE SEQUENCE</scope>
    <source>
        <strain evidence="4">JCM 17466</strain>
    </source>
</reference>
<protein>
    <submittedName>
        <fullName evidence="4">GNAT family N-acetyltransferase</fullName>
    </submittedName>
</protein>
<dbReference type="CDD" id="cd04301">
    <property type="entry name" value="NAT_SF"/>
    <property type="match status" value="1"/>
</dbReference>
<evidence type="ECO:0000259" key="3">
    <source>
        <dbReference type="PROSITE" id="PS51186"/>
    </source>
</evidence>
<dbReference type="GO" id="GO:0016747">
    <property type="term" value="F:acyltransferase activity, transferring groups other than amino-acyl groups"/>
    <property type="evidence" value="ECO:0007669"/>
    <property type="project" value="InterPro"/>
</dbReference>
<evidence type="ECO:0000313" key="4">
    <source>
        <dbReference type="EMBL" id="GFO85026.1"/>
    </source>
</evidence>
<dbReference type="Gene3D" id="3.40.630.30">
    <property type="match status" value="1"/>
</dbReference>
<comment type="caution">
    <text evidence="4">The sequence shown here is derived from an EMBL/GenBank/DDBJ whole genome shotgun (WGS) entry which is preliminary data.</text>
</comment>
<dbReference type="SUPFAM" id="SSF55729">
    <property type="entry name" value="Acyl-CoA N-acyltransferases (Nat)"/>
    <property type="match status" value="1"/>
</dbReference>
<evidence type="ECO:0000256" key="2">
    <source>
        <dbReference type="ARBA" id="ARBA00023315"/>
    </source>
</evidence>
<evidence type="ECO:0000256" key="1">
    <source>
        <dbReference type="ARBA" id="ARBA00022679"/>
    </source>
</evidence>
<keyword evidence="5" id="KW-1185">Reference proteome</keyword>
<name>A0A916VCT9_9FIRM</name>
<dbReference type="PANTHER" id="PTHR43072:SF23">
    <property type="entry name" value="UPF0039 PROTEIN C11D3.02C"/>
    <property type="match status" value="1"/>
</dbReference>
<accession>A0A916VCT9</accession>
<dbReference type="PANTHER" id="PTHR43072">
    <property type="entry name" value="N-ACETYLTRANSFERASE"/>
    <property type="match status" value="1"/>
</dbReference>
<sequence>MNGKNKEICFRTARPEDAEELLKIYAPYVENTAITFEYEVPSIEEFQQRIENTLRKYPYFVAEQDGKPAGYAYAGPLKERAAYDWAVETTIYIQQEKRGIGIGKRLYDRLESVLKEQGILNLYACIAYPEQEDEYLTMDSVNFHKRLGYQQIGKFQNCGYKFQRWYHMIWMEKEIGQHLKNQPPVISFAEIRRRMDG</sequence>
<dbReference type="InterPro" id="IPR016181">
    <property type="entry name" value="Acyl_CoA_acyltransferase"/>
</dbReference>
<keyword evidence="2" id="KW-0012">Acyltransferase</keyword>
<proteinExistence type="predicted"/>
<dbReference type="AlphaFoldDB" id="A0A916VCT9"/>
<dbReference type="Proteomes" id="UP000613208">
    <property type="component" value="Unassembled WGS sequence"/>
</dbReference>
<feature type="domain" description="N-acetyltransferase" evidence="3">
    <location>
        <begin position="8"/>
        <end position="176"/>
    </location>
</feature>
<dbReference type="PROSITE" id="PS51186">
    <property type="entry name" value="GNAT"/>
    <property type="match status" value="1"/>
</dbReference>